<comment type="caution">
    <text evidence="2">The sequence shown here is derived from an EMBL/GenBank/DDBJ whole genome shotgun (WGS) entry which is preliminary data.</text>
</comment>
<dbReference type="SUPFAM" id="SSF52047">
    <property type="entry name" value="RNI-like"/>
    <property type="match status" value="1"/>
</dbReference>
<accession>A0A9W8PDT0</accession>
<dbReference type="Gene3D" id="3.80.10.10">
    <property type="entry name" value="Ribonuclease Inhibitor"/>
    <property type="match status" value="1"/>
</dbReference>
<dbReference type="Proteomes" id="UP001152130">
    <property type="component" value="Unassembled WGS sequence"/>
</dbReference>
<proteinExistence type="predicted"/>
<protein>
    <recommendedName>
        <fullName evidence="4">F-box domain-containing protein</fullName>
    </recommendedName>
</protein>
<gene>
    <name evidence="2" type="ORF">NW766_012718</name>
</gene>
<sequence length="646" mass="73670">MAQRRSARLKVRADESIPAELPSQEPEKISKRKTPPSNNDKLDRKAPKTKSQSNESEDELTGQQLKPKAGDVTKDISHRPGQLSANTSNGPFSSLPPETMNLVLRKIKDKATLGNLGKTCKAFHSLVMPQLYKRVEASVEYHVHLAKLIRSIEPALTIQQRKQLRKEGQYKGQQDTFPKVDEKRRPEIANFIRQAAFEIGDPGKKHKFIIYRYIEELLKSASKLQVFASTDFTESMAKSLAANNQLRALYLKISEGRTPDALPLTTVKGLRHLHLETADIYTTKDSPLALIWNSRSTLRSLTLDKSVFQYFYKNKMDGTKELNGSSERQYDFTNLKSLSLQRVSWTMDSDEVDAVTRAIDFTALESIDLSHQSMRMSLLFQRLTRTFSSTESTKIKVQRLSLNVGYQAFANRGDQTAKTEEEEPGLEFVSSFDTLTSLTVYVHSADLPNPVLKDAMLQGILKHKNLSTLEFMNTYSIRDWDTPYLDANTVALLIDNLPELRHFRFRSTAIHLSKIAKALSRGCNLETIRMQVPSASEGEAKELGTEFIHDLVFPILEKDSDHDEKVYRWEDHSKINQVILDVAVWEIGSEFGPFKKGMKKAEKVTSTSDPKRKVMFRDVTRPTYLWMRTRFDDIRGWVDEVEKDLA</sequence>
<feature type="compositionally biased region" description="Basic and acidic residues" evidence="1">
    <location>
        <begin position="68"/>
        <end position="78"/>
    </location>
</feature>
<evidence type="ECO:0000313" key="3">
    <source>
        <dbReference type="Proteomes" id="UP001152130"/>
    </source>
</evidence>
<feature type="region of interest" description="Disordered" evidence="1">
    <location>
        <begin position="1"/>
        <end position="95"/>
    </location>
</feature>
<evidence type="ECO:0008006" key="4">
    <source>
        <dbReference type="Google" id="ProtNLM"/>
    </source>
</evidence>
<dbReference type="EMBL" id="JAPDHF010000030">
    <property type="protein sequence ID" value="KAJ4002786.1"/>
    <property type="molecule type" value="Genomic_DNA"/>
</dbReference>
<dbReference type="AlphaFoldDB" id="A0A9W8PDT0"/>
<feature type="compositionally biased region" description="Polar residues" evidence="1">
    <location>
        <begin position="83"/>
        <end position="92"/>
    </location>
</feature>
<reference evidence="2" key="1">
    <citation type="submission" date="2022-10" db="EMBL/GenBank/DDBJ databases">
        <title>Fusarium specimens isolated from Avocado Roots.</title>
        <authorList>
            <person name="Stajich J."/>
            <person name="Roper C."/>
            <person name="Heimlech-Rivalta G."/>
        </authorList>
    </citation>
    <scope>NUCLEOTIDE SEQUENCE</scope>
    <source>
        <strain evidence="2">CF00143</strain>
    </source>
</reference>
<dbReference type="InterPro" id="IPR032675">
    <property type="entry name" value="LRR_dom_sf"/>
</dbReference>
<keyword evidence="3" id="KW-1185">Reference proteome</keyword>
<organism evidence="2 3">
    <name type="scientific">Fusarium irregulare</name>
    <dbReference type="NCBI Taxonomy" id="2494466"/>
    <lineage>
        <taxon>Eukaryota</taxon>
        <taxon>Fungi</taxon>
        <taxon>Dikarya</taxon>
        <taxon>Ascomycota</taxon>
        <taxon>Pezizomycotina</taxon>
        <taxon>Sordariomycetes</taxon>
        <taxon>Hypocreomycetidae</taxon>
        <taxon>Hypocreales</taxon>
        <taxon>Nectriaceae</taxon>
        <taxon>Fusarium</taxon>
        <taxon>Fusarium incarnatum-equiseti species complex</taxon>
    </lineage>
</organism>
<dbReference type="OrthoDB" id="5311681at2759"/>
<feature type="compositionally biased region" description="Basic residues" evidence="1">
    <location>
        <begin position="1"/>
        <end position="10"/>
    </location>
</feature>
<evidence type="ECO:0000256" key="1">
    <source>
        <dbReference type="SAM" id="MobiDB-lite"/>
    </source>
</evidence>
<evidence type="ECO:0000313" key="2">
    <source>
        <dbReference type="EMBL" id="KAJ4002786.1"/>
    </source>
</evidence>
<name>A0A9W8PDT0_9HYPO</name>